<dbReference type="Proteomes" id="UP001610444">
    <property type="component" value="Unassembled WGS sequence"/>
</dbReference>
<accession>A0ABR4JC56</accession>
<organism evidence="1 2">
    <name type="scientific">Aspergillus pseudodeflectus</name>
    <dbReference type="NCBI Taxonomy" id="176178"/>
    <lineage>
        <taxon>Eukaryota</taxon>
        <taxon>Fungi</taxon>
        <taxon>Dikarya</taxon>
        <taxon>Ascomycota</taxon>
        <taxon>Pezizomycotina</taxon>
        <taxon>Eurotiomycetes</taxon>
        <taxon>Eurotiomycetidae</taxon>
        <taxon>Eurotiales</taxon>
        <taxon>Aspergillaceae</taxon>
        <taxon>Aspergillus</taxon>
        <taxon>Aspergillus subgen. Nidulantes</taxon>
    </lineage>
</organism>
<keyword evidence="2" id="KW-1185">Reference proteome</keyword>
<evidence type="ECO:0000313" key="2">
    <source>
        <dbReference type="Proteomes" id="UP001610444"/>
    </source>
</evidence>
<dbReference type="GeneID" id="98153067"/>
<gene>
    <name evidence="1" type="ORF">BJX68DRAFT_220490</name>
</gene>
<name>A0ABR4JC56_9EURO</name>
<sequence>MPFSYTSKNVHLRPDGKELYLCATCKTDDDDWVYSEIRLDDKLNVLPDDTVFIDDPRVSYDTLELKSGSVLSGVVSDGTAFTFCLEFYFSNYNGRLGFDAPHDDVRGRMVKYTLNDDAVLRGLVVGKDGRLHYSELPLGDHYENKDGYLVPKKDGHFNWTARSFWIGSD</sequence>
<protein>
    <recommendedName>
        <fullName evidence="3">Cyanovirin-N domain-containing protein</fullName>
    </recommendedName>
</protein>
<dbReference type="Gene3D" id="2.30.60.10">
    <property type="entry name" value="Cyanovirin-N"/>
    <property type="match status" value="2"/>
</dbReference>
<dbReference type="RefSeq" id="XP_070892634.1">
    <property type="nucleotide sequence ID" value="XM_071037903.1"/>
</dbReference>
<dbReference type="SUPFAM" id="SSF51322">
    <property type="entry name" value="Cyanovirin-N"/>
    <property type="match status" value="2"/>
</dbReference>
<reference evidence="1 2" key="1">
    <citation type="submission" date="2024-07" db="EMBL/GenBank/DDBJ databases">
        <title>Section-level genome sequencing and comparative genomics of Aspergillus sections Usti and Cavernicolus.</title>
        <authorList>
            <consortium name="Lawrence Berkeley National Laboratory"/>
            <person name="Nybo J.L."/>
            <person name="Vesth T.C."/>
            <person name="Theobald S."/>
            <person name="Frisvad J.C."/>
            <person name="Larsen T.O."/>
            <person name="Kjaerboelling I."/>
            <person name="Rothschild-Mancinelli K."/>
            <person name="Lyhne E.K."/>
            <person name="Kogle M.E."/>
            <person name="Barry K."/>
            <person name="Clum A."/>
            <person name="Na H."/>
            <person name="Ledsgaard L."/>
            <person name="Lin J."/>
            <person name="Lipzen A."/>
            <person name="Kuo A."/>
            <person name="Riley R."/>
            <person name="Mondo S."/>
            <person name="LaButti K."/>
            <person name="Haridas S."/>
            <person name="Pangalinan J."/>
            <person name="Salamov A.A."/>
            <person name="Simmons B.A."/>
            <person name="Magnuson J.K."/>
            <person name="Chen J."/>
            <person name="Drula E."/>
            <person name="Henrissat B."/>
            <person name="Wiebenga A."/>
            <person name="Lubbers R.J."/>
            <person name="Gomes A.C."/>
            <person name="Macurrencykelacurrency M.R."/>
            <person name="Stajich J."/>
            <person name="Grigoriev I.V."/>
            <person name="Mortensen U.H."/>
            <person name="De vries R.P."/>
            <person name="Baker S.E."/>
            <person name="Andersen M.R."/>
        </authorList>
    </citation>
    <scope>NUCLEOTIDE SEQUENCE [LARGE SCALE GENOMIC DNA]</scope>
    <source>
        <strain evidence="1 2">CBS 756.74</strain>
    </source>
</reference>
<evidence type="ECO:0008006" key="3">
    <source>
        <dbReference type="Google" id="ProtNLM"/>
    </source>
</evidence>
<evidence type="ECO:0000313" key="1">
    <source>
        <dbReference type="EMBL" id="KAL2837621.1"/>
    </source>
</evidence>
<comment type="caution">
    <text evidence="1">The sequence shown here is derived from an EMBL/GenBank/DDBJ whole genome shotgun (WGS) entry which is preliminary data.</text>
</comment>
<dbReference type="InterPro" id="IPR036673">
    <property type="entry name" value="Cyanovirin-N_sf"/>
</dbReference>
<dbReference type="EMBL" id="JBFXLR010000095">
    <property type="protein sequence ID" value="KAL2837621.1"/>
    <property type="molecule type" value="Genomic_DNA"/>
</dbReference>
<proteinExistence type="predicted"/>